<evidence type="ECO:0000256" key="3">
    <source>
        <dbReference type="ARBA" id="ARBA00022679"/>
    </source>
</evidence>
<dbReference type="EC" id="2.1.1.-" evidence="4"/>
<keyword evidence="2 5" id="KW-0489">Methyltransferase</keyword>
<evidence type="ECO:0000313" key="6">
    <source>
        <dbReference type="Proteomes" id="UP000192418"/>
    </source>
</evidence>
<name>A0A1W2ATU5_9BACT</name>
<dbReference type="GO" id="GO:0032259">
    <property type="term" value="P:methylation"/>
    <property type="evidence" value="ECO:0007669"/>
    <property type="project" value="UniProtKB-KW"/>
</dbReference>
<evidence type="ECO:0000256" key="4">
    <source>
        <dbReference type="PIRNR" id="PIRNR037567"/>
    </source>
</evidence>
<sequence length="479" mass="52781">MGTDQNLKNLHEATMEVIETSGVRLHHDRLLEIAQSKGIKVKDKKVFFTREQLMEWVGKAPCEFKIFARNPANDMTVGGDHIEHVSYNSGFPYIADMEGTRRMALFSDYMNFVKLVHTTPFFNINCGVMVTPDDIPNDDNLYPRMLYATLLHSDKCMFGGMGGKTESQVTMEMLKIMFDTDKEGLIKKPRIINLVSSLSPLQFDEKMLDTLLVYVEHGQPVIIAPAVMAGSTGPMTMAGAIVISNAESLVGVAITQLVRPGTPVVYGSATANTDMKSGAFTIGTPESALAVKYCARLAKMYGVPCRGGGTLNDAKNLSVQAGYESMMVQFVANQEKINFNFHSAGGLDSYGSMSYEKFVTDLDILGRIKYYLNDLNTDTDHLAVDVINQVGVGGEYITNMHTAMNCRKTPFLSDISVQGPAKAGTTANEALVQKMHKKLDAMYSAYKQPEIDRAVVEKLDAFMQSIDVDLDQLKEKISS</sequence>
<dbReference type="InterPro" id="IPR010426">
    <property type="entry name" value="MTTB_MeTrfase"/>
</dbReference>
<comment type="similarity">
    <text evidence="1 4">Belongs to the trimethylamine methyltransferase family.</text>
</comment>
<gene>
    <name evidence="5" type="ORF">SAMN02746065_10679</name>
</gene>
<dbReference type="GO" id="GO:0015948">
    <property type="term" value="P:methanogenesis"/>
    <property type="evidence" value="ECO:0007669"/>
    <property type="project" value="UniProtKB-UniRule"/>
</dbReference>
<reference evidence="5 6" key="1">
    <citation type="submission" date="2017-04" db="EMBL/GenBank/DDBJ databases">
        <authorList>
            <person name="Afonso C.L."/>
            <person name="Miller P.J."/>
            <person name="Scott M.A."/>
            <person name="Spackman E."/>
            <person name="Goraichik I."/>
            <person name="Dimitrov K.M."/>
            <person name="Suarez D.L."/>
            <person name="Swayne D.E."/>
        </authorList>
    </citation>
    <scope>NUCLEOTIDE SEQUENCE [LARGE SCALE GENOMIC DNA]</scope>
    <source>
        <strain evidence="5 6">DSM 3385</strain>
    </source>
</reference>
<evidence type="ECO:0000256" key="1">
    <source>
        <dbReference type="ARBA" id="ARBA00007137"/>
    </source>
</evidence>
<dbReference type="PIRSF" id="PIRSF037567">
    <property type="entry name" value="MTTB_MeTrfase"/>
    <property type="match status" value="1"/>
</dbReference>
<dbReference type="InterPro" id="IPR038601">
    <property type="entry name" value="MttB-like_sf"/>
</dbReference>
<accession>A0A1W2ATU5</accession>
<dbReference type="RefSeq" id="WP_084067990.1">
    <property type="nucleotide sequence ID" value="NZ_FWXY01000006.1"/>
</dbReference>
<evidence type="ECO:0000313" key="5">
    <source>
        <dbReference type="EMBL" id="SMC63871.1"/>
    </source>
</evidence>
<dbReference type="EMBL" id="FWXY01000006">
    <property type="protein sequence ID" value="SMC63871.1"/>
    <property type="molecule type" value="Genomic_DNA"/>
</dbReference>
<dbReference type="STRING" id="1121400.SAMN02746065_10679"/>
<dbReference type="AlphaFoldDB" id="A0A1W2ATU5"/>
<evidence type="ECO:0000256" key="2">
    <source>
        <dbReference type="ARBA" id="ARBA00022603"/>
    </source>
</evidence>
<dbReference type="Gene3D" id="3.20.20.480">
    <property type="entry name" value="Trimethylamine methyltransferase-like"/>
    <property type="match status" value="1"/>
</dbReference>
<protein>
    <recommendedName>
        <fullName evidence="4">Methyltransferase</fullName>
        <ecNumber evidence="4">2.1.1.-</ecNumber>
    </recommendedName>
</protein>
<dbReference type="GO" id="GO:0008168">
    <property type="term" value="F:methyltransferase activity"/>
    <property type="evidence" value="ECO:0007669"/>
    <property type="project" value="UniProtKB-KW"/>
</dbReference>
<dbReference type="OrthoDB" id="9815793at2"/>
<proteinExistence type="inferred from homology"/>
<dbReference type="Proteomes" id="UP000192418">
    <property type="component" value="Unassembled WGS sequence"/>
</dbReference>
<keyword evidence="3 4" id="KW-0808">Transferase</keyword>
<keyword evidence="6" id="KW-1185">Reference proteome</keyword>
<organism evidence="5 6">
    <name type="scientific">Desulfocicer vacuolatum DSM 3385</name>
    <dbReference type="NCBI Taxonomy" id="1121400"/>
    <lineage>
        <taxon>Bacteria</taxon>
        <taxon>Pseudomonadati</taxon>
        <taxon>Thermodesulfobacteriota</taxon>
        <taxon>Desulfobacteria</taxon>
        <taxon>Desulfobacterales</taxon>
        <taxon>Desulfobacteraceae</taxon>
        <taxon>Desulfocicer</taxon>
    </lineage>
</organism>
<dbReference type="Pfam" id="PF06253">
    <property type="entry name" value="MTTB"/>
    <property type="match status" value="1"/>
</dbReference>